<keyword evidence="2" id="KW-0418">Kinase</keyword>
<dbReference type="InterPro" id="IPR007685">
    <property type="entry name" value="RelA_SpoT"/>
</dbReference>
<reference evidence="2 3" key="1">
    <citation type="submission" date="2017-05" db="EMBL/GenBank/DDBJ databases">
        <title>Complete genome sequence of Corynebacterium striatum KC-Na-1 isolated from Neophocaena asiaeorientalis in Korea.</title>
        <authorList>
            <person name="Kim J.H."/>
            <person name="Lee K."/>
        </authorList>
    </citation>
    <scope>NUCLEOTIDE SEQUENCE [LARGE SCALE GENOMIC DNA]</scope>
    <source>
        <strain evidence="2 3">KC-Na-01</strain>
    </source>
</reference>
<dbReference type="RefSeq" id="WP_086891091.1">
    <property type="nucleotide sequence ID" value="NZ_CP021252.1"/>
</dbReference>
<dbReference type="Gene3D" id="1.10.287.860">
    <property type="entry name" value="Nucleotidyltransferase"/>
    <property type="match status" value="1"/>
</dbReference>
<dbReference type="SMART" id="SM00954">
    <property type="entry name" value="RelA_SpoT"/>
    <property type="match status" value="1"/>
</dbReference>
<dbReference type="AlphaFoldDB" id="A0A2Z2J713"/>
<dbReference type="Pfam" id="PF04607">
    <property type="entry name" value="RelA_SpoT"/>
    <property type="match status" value="1"/>
</dbReference>
<evidence type="ECO:0000259" key="1">
    <source>
        <dbReference type="SMART" id="SM00954"/>
    </source>
</evidence>
<dbReference type="PANTHER" id="PTHR41773">
    <property type="entry name" value="GTP PYROPHOSPHATASE-RELATED"/>
    <property type="match status" value="1"/>
</dbReference>
<organism evidence="2 3">
    <name type="scientific">Corynebacterium striatum</name>
    <dbReference type="NCBI Taxonomy" id="43770"/>
    <lineage>
        <taxon>Bacteria</taxon>
        <taxon>Bacillati</taxon>
        <taxon>Actinomycetota</taxon>
        <taxon>Actinomycetes</taxon>
        <taxon>Mycobacteriales</taxon>
        <taxon>Corynebacteriaceae</taxon>
        <taxon>Corynebacterium</taxon>
    </lineage>
</organism>
<dbReference type="PANTHER" id="PTHR41773:SF1">
    <property type="entry name" value="RELA_SPOT DOMAIN-CONTAINING PROTEIN"/>
    <property type="match status" value="1"/>
</dbReference>
<gene>
    <name evidence="2" type="ORF">CBE89_05245</name>
</gene>
<dbReference type="CDD" id="cd05399">
    <property type="entry name" value="NT_Rel-Spo_like"/>
    <property type="match status" value="1"/>
</dbReference>
<evidence type="ECO:0000313" key="3">
    <source>
        <dbReference type="Proteomes" id="UP000250197"/>
    </source>
</evidence>
<dbReference type="SUPFAM" id="SSF81301">
    <property type="entry name" value="Nucleotidyltransferase"/>
    <property type="match status" value="1"/>
</dbReference>
<keyword evidence="2" id="KW-0808">Transferase</keyword>
<dbReference type="Proteomes" id="UP000250197">
    <property type="component" value="Chromosome"/>
</dbReference>
<dbReference type="Gene3D" id="3.30.460.10">
    <property type="entry name" value="Beta Polymerase, domain 2"/>
    <property type="match status" value="1"/>
</dbReference>
<dbReference type="EMBL" id="CP021252">
    <property type="protein sequence ID" value="ART20968.1"/>
    <property type="molecule type" value="Genomic_DNA"/>
</dbReference>
<evidence type="ECO:0000313" key="2">
    <source>
        <dbReference type="EMBL" id="ART20968.1"/>
    </source>
</evidence>
<dbReference type="KEGG" id="cstr:CBE89_05245"/>
<name>A0A2Z2J713_CORST</name>
<dbReference type="InterPro" id="IPR043519">
    <property type="entry name" value="NT_sf"/>
</dbReference>
<proteinExistence type="predicted"/>
<dbReference type="GO" id="GO:0016301">
    <property type="term" value="F:kinase activity"/>
    <property type="evidence" value="ECO:0007669"/>
    <property type="project" value="UniProtKB-KW"/>
</dbReference>
<protein>
    <submittedName>
        <fullName evidence="2">GTP pyrophosphokinase</fullName>
    </submittedName>
</protein>
<dbReference type="GO" id="GO:0015969">
    <property type="term" value="P:guanosine tetraphosphate metabolic process"/>
    <property type="evidence" value="ECO:0007669"/>
    <property type="project" value="InterPro"/>
</dbReference>
<sequence length="335" mass="37806">MSESTISKLSNQYHDWVRQHPQAADEFNDAIEDLLNDAGVIFDRVSTRVKRWPSLKAKAKKRHSNGEAYYPNPWDDIHDILGVRVTVFHSTAIPQALEVLGDSFTVVRSVDKAAETRISGGFGYGSHHLVLRVTNAIEELAAYEGWTFEVQIRTVLQHAWAEFEHDIRYKQGTSAPSAQVDRLFTLAAGLIELADQQFDEIAALKDPSTDTSEDVELSPETLPGVLAVLVGGRFPRSRSEHYRFLLEILELNGITTMSQLKALLNAGDIAFVHDAMRYRFRPGQVRLIDDLLLNKFGRQHIDATADVGDRNDRKRRLAGRFKALQNYRAHTAKQD</sequence>
<feature type="domain" description="RelA/SpoT" evidence="1">
    <location>
        <begin position="47"/>
        <end position="175"/>
    </location>
</feature>
<accession>A0A2Z2J713</accession>